<dbReference type="AlphaFoldDB" id="A0A345NMY0"/>
<name>A0A345NMY0_9MICO</name>
<dbReference type="KEGG" id="orn:DV701_09885"/>
<keyword evidence="1" id="KW-0472">Membrane</keyword>
<keyword evidence="1" id="KW-0812">Transmembrane</keyword>
<dbReference type="Pfam" id="PF07885">
    <property type="entry name" value="Ion_trans_2"/>
    <property type="match status" value="1"/>
</dbReference>
<dbReference type="Proteomes" id="UP000253790">
    <property type="component" value="Chromosome"/>
</dbReference>
<dbReference type="EMBL" id="CP031229">
    <property type="protein sequence ID" value="AXH96388.1"/>
    <property type="molecule type" value="Genomic_DNA"/>
</dbReference>
<dbReference type="InterPro" id="IPR013099">
    <property type="entry name" value="K_chnl_dom"/>
</dbReference>
<dbReference type="RefSeq" id="WP_114928153.1">
    <property type="nucleotide sequence ID" value="NZ_CP031229.1"/>
</dbReference>
<keyword evidence="3" id="KW-0406">Ion transport</keyword>
<keyword evidence="1" id="KW-1133">Transmembrane helix</keyword>
<evidence type="ECO:0000313" key="4">
    <source>
        <dbReference type="Proteomes" id="UP000253790"/>
    </source>
</evidence>
<evidence type="ECO:0000313" key="3">
    <source>
        <dbReference type="EMBL" id="AXH96388.1"/>
    </source>
</evidence>
<proteinExistence type="predicted"/>
<dbReference type="Gene3D" id="1.10.287.70">
    <property type="match status" value="1"/>
</dbReference>
<gene>
    <name evidence="3" type="ORF">DV701_09885</name>
</gene>
<keyword evidence="3" id="KW-0407">Ion channel</keyword>
<dbReference type="GO" id="GO:0034220">
    <property type="term" value="P:monoatomic ion transmembrane transport"/>
    <property type="evidence" value="ECO:0007669"/>
    <property type="project" value="UniProtKB-KW"/>
</dbReference>
<organism evidence="3 4">
    <name type="scientific">Ornithinimicrobium avium</name>
    <dbReference type="NCBI Taxonomy" id="2283195"/>
    <lineage>
        <taxon>Bacteria</taxon>
        <taxon>Bacillati</taxon>
        <taxon>Actinomycetota</taxon>
        <taxon>Actinomycetes</taxon>
        <taxon>Micrococcales</taxon>
        <taxon>Ornithinimicrobiaceae</taxon>
        <taxon>Ornithinimicrobium</taxon>
    </lineage>
</organism>
<keyword evidence="3" id="KW-0813">Transport</keyword>
<dbReference type="SUPFAM" id="SSF81324">
    <property type="entry name" value="Voltage-gated potassium channels"/>
    <property type="match status" value="1"/>
</dbReference>
<dbReference type="OrthoDB" id="8477930at2"/>
<evidence type="ECO:0000259" key="2">
    <source>
        <dbReference type="Pfam" id="PF07885"/>
    </source>
</evidence>
<feature type="transmembrane region" description="Helical" evidence="1">
    <location>
        <begin position="52"/>
        <end position="78"/>
    </location>
</feature>
<accession>A0A345NMY0</accession>
<feature type="domain" description="Potassium channel" evidence="2">
    <location>
        <begin position="98"/>
        <end position="151"/>
    </location>
</feature>
<keyword evidence="4" id="KW-1185">Reference proteome</keyword>
<sequence>MSVVLTLAGVLLVLVGLQDMFHTLLHPTGQGRLTGLVLAALWKLSRATRHRLVVVGPSGMLLVLLLWVILQVCGWALIYLPHVPRGFTYSSGLDPGRYVDAVESLYVSAVTLTTLGYGDVVATQPWVRAVSPLEALTGFALLTAGLTWFTQIYPPLSRRRALALELKGLADAGYADSLQDTDPAVATRVLDTLAAQVGTVRIDFAQHGEGFYFQESDPDLSLAHHASYLVRLTSSALACPDRCVHRSGLRLSSSVEQLSATLDANFLHVGAGPQQVFDAYAVEHGHGQ</sequence>
<evidence type="ECO:0000256" key="1">
    <source>
        <dbReference type="SAM" id="Phobius"/>
    </source>
</evidence>
<protein>
    <submittedName>
        <fullName evidence="3">Two pore domain potassium channel family protein</fullName>
    </submittedName>
</protein>
<reference evidence="3 4" key="1">
    <citation type="submission" date="2018-07" db="EMBL/GenBank/DDBJ databases">
        <title>Complete genome sequencing of Ornithinimicrobium sp. AMA3305.</title>
        <authorList>
            <person name="Bae J.-W."/>
        </authorList>
    </citation>
    <scope>NUCLEOTIDE SEQUENCE [LARGE SCALE GENOMIC DNA]</scope>
    <source>
        <strain evidence="3 4">AMA3305</strain>
    </source>
</reference>